<dbReference type="PANTHER" id="PTHR22952">
    <property type="entry name" value="CAMP-RESPONSE ELEMENT BINDING PROTEIN-RELATED"/>
    <property type="match status" value="1"/>
</dbReference>
<dbReference type="GO" id="GO:0045893">
    <property type="term" value="P:positive regulation of DNA-templated transcription"/>
    <property type="evidence" value="ECO:0007669"/>
    <property type="project" value="InterPro"/>
</dbReference>
<dbReference type="EMBL" id="CM035424">
    <property type="protein sequence ID" value="KAH7352243.1"/>
    <property type="molecule type" value="Genomic_DNA"/>
</dbReference>
<comment type="subcellular location">
    <subcellularLocation>
        <location evidence="1">Nucleus</location>
    </subcellularLocation>
</comment>
<feature type="domain" description="BZIP" evidence="6">
    <location>
        <begin position="305"/>
        <end position="361"/>
    </location>
</feature>
<feature type="region of interest" description="Disordered" evidence="5">
    <location>
        <begin position="79"/>
        <end position="102"/>
    </location>
</feature>
<dbReference type="Proteomes" id="UP000825935">
    <property type="component" value="Chromosome 19"/>
</dbReference>
<dbReference type="FunFam" id="1.20.5.170:FF:000036">
    <property type="entry name" value="ABSCISIC ACID-INSENSITIVE 5-like protein 2"/>
    <property type="match status" value="1"/>
</dbReference>
<dbReference type="Gene3D" id="1.20.5.170">
    <property type="match status" value="1"/>
</dbReference>
<dbReference type="GO" id="GO:0005634">
    <property type="term" value="C:nucleus"/>
    <property type="evidence" value="ECO:0007669"/>
    <property type="project" value="UniProtKB-SubCell"/>
</dbReference>
<evidence type="ECO:0000256" key="4">
    <source>
        <dbReference type="SAM" id="Coils"/>
    </source>
</evidence>
<evidence type="ECO:0000313" key="8">
    <source>
        <dbReference type="Proteomes" id="UP000825935"/>
    </source>
</evidence>
<feature type="region of interest" description="Disordered" evidence="5">
    <location>
        <begin position="1"/>
        <end position="21"/>
    </location>
</feature>
<protein>
    <recommendedName>
        <fullName evidence="6">BZIP domain-containing protein</fullName>
    </recommendedName>
</protein>
<dbReference type="SUPFAM" id="SSF57959">
    <property type="entry name" value="Leucine zipper domain"/>
    <property type="match status" value="1"/>
</dbReference>
<sequence>MRSAMGSASGAPRTPLPSFSSLTREPSIYTLTLEELQNAVNEPGKNFGSMNMEEFLKNIWTMEESQAMAAAVSSAVEGNSSSLAGSSSLPPSGLQHGLSMPRNLTGKTVDEVWKEIHQSSERSQHGNLGDRQVTMADVTLEDFLAKAGFMREECELEPSANSSNSIVTMNTGIMNSTPSDSMQEPQVAPQHGDWLNFQLKGTVPHQQVLSHQHLLQKHQQQQKQQAEAAAAAFAGRLAAPVGAIMPSGKVPKSLDASFDCTGNIGVVNTLDASYDSSAGMGISFTPAAVPSDRKRSHDTSEDRSIEQRQKRMIKNRESAARSRARKQAYNVELESVVETLKEENAKLLQQQAERLRKRRELLMEMLVPVTEQRHKPRSLRKTLSASW</sequence>
<keyword evidence="2" id="KW-0238">DNA-binding</keyword>
<evidence type="ECO:0000259" key="6">
    <source>
        <dbReference type="PROSITE" id="PS50217"/>
    </source>
</evidence>
<dbReference type="InterPro" id="IPR043452">
    <property type="entry name" value="BZIP46-like"/>
</dbReference>
<reference evidence="7" key="1">
    <citation type="submission" date="2021-08" db="EMBL/GenBank/DDBJ databases">
        <title>WGS assembly of Ceratopteris richardii.</title>
        <authorList>
            <person name="Marchant D.B."/>
            <person name="Chen G."/>
            <person name="Jenkins J."/>
            <person name="Shu S."/>
            <person name="Leebens-Mack J."/>
            <person name="Grimwood J."/>
            <person name="Schmutz J."/>
            <person name="Soltis P."/>
            <person name="Soltis D."/>
            <person name="Chen Z.-H."/>
        </authorList>
    </citation>
    <scope>NUCLEOTIDE SEQUENCE</scope>
    <source>
        <strain evidence="7">Whitten #5841</strain>
        <tissue evidence="7">Leaf</tissue>
    </source>
</reference>
<dbReference type="GO" id="GO:0003677">
    <property type="term" value="F:DNA binding"/>
    <property type="evidence" value="ECO:0007669"/>
    <property type="project" value="UniProtKB-KW"/>
</dbReference>
<dbReference type="Pfam" id="PF00170">
    <property type="entry name" value="bZIP_1"/>
    <property type="match status" value="1"/>
</dbReference>
<comment type="caution">
    <text evidence="7">The sequence shown here is derived from an EMBL/GenBank/DDBJ whole genome shotgun (WGS) entry which is preliminary data.</text>
</comment>
<dbReference type="SMART" id="SM00338">
    <property type="entry name" value="BRLZ"/>
    <property type="match status" value="1"/>
</dbReference>
<dbReference type="OMA" id="RECGNTN"/>
<evidence type="ECO:0000313" key="7">
    <source>
        <dbReference type="EMBL" id="KAH7352243.1"/>
    </source>
</evidence>
<dbReference type="InterPro" id="IPR004827">
    <property type="entry name" value="bZIP"/>
</dbReference>
<evidence type="ECO:0000256" key="1">
    <source>
        <dbReference type="ARBA" id="ARBA00004123"/>
    </source>
</evidence>
<accession>A0A8T2SN14</accession>
<evidence type="ECO:0000256" key="5">
    <source>
        <dbReference type="SAM" id="MobiDB-lite"/>
    </source>
</evidence>
<feature type="compositionally biased region" description="Low complexity" evidence="5">
    <location>
        <begin position="79"/>
        <end position="99"/>
    </location>
</feature>
<dbReference type="GO" id="GO:0003700">
    <property type="term" value="F:DNA-binding transcription factor activity"/>
    <property type="evidence" value="ECO:0007669"/>
    <property type="project" value="InterPro"/>
</dbReference>
<feature type="compositionally biased region" description="Basic and acidic residues" evidence="5">
    <location>
        <begin position="291"/>
        <end position="308"/>
    </location>
</feature>
<dbReference type="AlphaFoldDB" id="A0A8T2SN14"/>
<keyword evidence="8" id="KW-1185">Reference proteome</keyword>
<gene>
    <name evidence="7" type="ORF">KP509_19G036500</name>
</gene>
<proteinExistence type="predicted"/>
<keyword evidence="4" id="KW-0175">Coiled coil</keyword>
<dbReference type="CDD" id="cd14707">
    <property type="entry name" value="bZIP_plant_BZIP46"/>
    <property type="match status" value="1"/>
</dbReference>
<dbReference type="PANTHER" id="PTHR22952:SF175">
    <property type="entry name" value="PROTEIN ABSCISIC ACID-INSENSITIVE 5"/>
    <property type="match status" value="1"/>
</dbReference>
<feature type="coiled-coil region" evidence="4">
    <location>
        <begin position="326"/>
        <end position="365"/>
    </location>
</feature>
<evidence type="ECO:0000256" key="2">
    <source>
        <dbReference type="ARBA" id="ARBA00023125"/>
    </source>
</evidence>
<dbReference type="EMBL" id="CM035424">
    <property type="protein sequence ID" value="KAH7352240.1"/>
    <property type="molecule type" value="Genomic_DNA"/>
</dbReference>
<evidence type="ECO:0000256" key="3">
    <source>
        <dbReference type="ARBA" id="ARBA00023242"/>
    </source>
</evidence>
<keyword evidence="3" id="KW-0539">Nucleus</keyword>
<organism evidence="7 8">
    <name type="scientific">Ceratopteris richardii</name>
    <name type="common">Triangle waterfern</name>
    <dbReference type="NCBI Taxonomy" id="49495"/>
    <lineage>
        <taxon>Eukaryota</taxon>
        <taxon>Viridiplantae</taxon>
        <taxon>Streptophyta</taxon>
        <taxon>Embryophyta</taxon>
        <taxon>Tracheophyta</taxon>
        <taxon>Polypodiopsida</taxon>
        <taxon>Polypodiidae</taxon>
        <taxon>Polypodiales</taxon>
        <taxon>Pteridineae</taxon>
        <taxon>Pteridaceae</taxon>
        <taxon>Parkerioideae</taxon>
        <taxon>Ceratopteris</taxon>
    </lineage>
</organism>
<dbReference type="PROSITE" id="PS00036">
    <property type="entry name" value="BZIP_BASIC"/>
    <property type="match status" value="1"/>
</dbReference>
<dbReference type="InterPro" id="IPR046347">
    <property type="entry name" value="bZIP_sf"/>
</dbReference>
<dbReference type="PROSITE" id="PS50217">
    <property type="entry name" value="BZIP"/>
    <property type="match status" value="1"/>
</dbReference>
<name>A0A8T2SN14_CERRI</name>
<dbReference type="OrthoDB" id="1927218at2759"/>
<feature type="region of interest" description="Disordered" evidence="5">
    <location>
        <begin position="285"/>
        <end position="308"/>
    </location>
</feature>